<evidence type="ECO:0000313" key="5">
    <source>
        <dbReference type="Proteomes" id="UP000315235"/>
    </source>
</evidence>
<dbReference type="PROSITE" id="PS51257">
    <property type="entry name" value="PROKAR_LIPOPROTEIN"/>
    <property type="match status" value="1"/>
</dbReference>
<evidence type="ECO:0000259" key="3">
    <source>
        <dbReference type="Pfam" id="PF14346"/>
    </source>
</evidence>
<feature type="coiled-coil region" evidence="1">
    <location>
        <begin position="86"/>
        <end position="129"/>
    </location>
</feature>
<feature type="domain" description="DUF4398" evidence="3">
    <location>
        <begin position="43"/>
        <end position="119"/>
    </location>
</feature>
<gene>
    <name evidence="4" type="ORF">FM069_07255</name>
</gene>
<dbReference type="OrthoDB" id="6900832at2"/>
<organism evidence="4 5">
    <name type="scientific">Pseudomonas mangiferae</name>
    <dbReference type="NCBI Taxonomy" id="2593654"/>
    <lineage>
        <taxon>Bacteria</taxon>
        <taxon>Pseudomonadati</taxon>
        <taxon>Pseudomonadota</taxon>
        <taxon>Gammaproteobacteria</taxon>
        <taxon>Pseudomonadales</taxon>
        <taxon>Pseudomonadaceae</taxon>
        <taxon>Pseudomonas</taxon>
    </lineage>
</organism>
<feature type="chain" id="PRO_5022091445" evidence="2">
    <location>
        <begin position="34"/>
        <end position="139"/>
    </location>
</feature>
<comment type="caution">
    <text evidence="4">The sequence shown here is derived from an EMBL/GenBank/DDBJ whole genome shotgun (WGS) entry which is preliminary data.</text>
</comment>
<evidence type="ECO:0000256" key="2">
    <source>
        <dbReference type="SAM" id="SignalP"/>
    </source>
</evidence>
<dbReference type="EMBL" id="VJOY01000004">
    <property type="protein sequence ID" value="TRX75532.1"/>
    <property type="molecule type" value="Genomic_DNA"/>
</dbReference>
<proteinExistence type="predicted"/>
<sequence>MEPIPMKTFALSPSSLRGFNVTALALGSSVLLAGCAGNPPTEQFAVTNTVVKSAVSAGATEYAPVEMKSAQDKLNQAEMQMHDKHYDEARRLAEQAEWDARVAERKAQAVKAEKAVQDAQQGVQQLREEGSRAPIIINN</sequence>
<reference evidence="4 5" key="1">
    <citation type="submission" date="2019-07" db="EMBL/GenBank/DDBJ databases">
        <title>Pseudomonas mangiferae sp. nov., isolated from bark of mango tree in Thailand.</title>
        <authorList>
            <person name="Srisuk N."/>
            <person name="Anurat P."/>
        </authorList>
    </citation>
    <scope>NUCLEOTIDE SEQUENCE [LARGE SCALE GENOMIC DNA]</scope>
    <source>
        <strain evidence="4 5">DMKU_BBB3-04</strain>
    </source>
</reference>
<accession>A0A553H1C6</accession>
<protein>
    <submittedName>
        <fullName evidence="4">DUF4398 domain-containing protein</fullName>
    </submittedName>
</protein>
<dbReference type="Pfam" id="PF14346">
    <property type="entry name" value="DUF4398"/>
    <property type="match status" value="1"/>
</dbReference>
<dbReference type="Gene3D" id="1.20.1270.390">
    <property type="match status" value="1"/>
</dbReference>
<name>A0A553H1C6_9PSED</name>
<dbReference type="AlphaFoldDB" id="A0A553H1C6"/>
<keyword evidence="5" id="KW-1185">Reference proteome</keyword>
<dbReference type="InterPro" id="IPR025511">
    <property type="entry name" value="DUF4398"/>
</dbReference>
<evidence type="ECO:0000313" key="4">
    <source>
        <dbReference type="EMBL" id="TRX75532.1"/>
    </source>
</evidence>
<keyword evidence="1" id="KW-0175">Coiled coil</keyword>
<dbReference type="Proteomes" id="UP000315235">
    <property type="component" value="Unassembled WGS sequence"/>
</dbReference>
<feature type="signal peptide" evidence="2">
    <location>
        <begin position="1"/>
        <end position="33"/>
    </location>
</feature>
<dbReference type="RefSeq" id="WP_143487624.1">
    <property type="nucleotide sequence ID" value="NZ_VJOY01000004.1"/>
</dbReference>
<keyword evidence="2" id="KW-0732">Signal</keyword>
<evidence type="ECO:0000256" key="1">
    <source>
        <dbReference type="SAM" id="Coils"/>
    </source>
</evidence>